<protein>
    <submittedName>
        <fullName evidence="3">Crotonobetainyl-CoA:carnitine CoA-transferase CaiB</fullName>
    </submittedName>
</protein>
<reference evidence="3 4" key="1">
    <citation type="submission" date="2016-10" db="EMBL/GenBank/DDBJ databases">
        <authorList>
            <person name="de Groot N.N."/>
        </authorList>
    </citation>
    <scope>NUCLEOTIDE SEQUENCE [LARGE SCALE GENOMIC DNA]</scope>
    <source>
        <strain evidence="3 4">DSM 17890</strain>
    </source>
</reference>
<feature type="region of interest" description="Disordered" evidence="2">
    <location>
        <begin position="323"/>
        <end position="355"/>
    </location>
</feature>
<dbReference type="AlphaFoldDB" id="A0A1H3DHB3"/>
<dbReference type="STRING" id="356660.SAMN05444336_10816"/>
<sequence length="778" mass="81207">MTDATGPLAGYRATEIAGGVGGAWTGRLLAALGADVARLEPEGGDPLRRRREDPDAPETEGLLHAWLSQGKRSLDAAGLDEAVAASDLLILGEDAPRAPINARPRHATLDLSWFGPRGPRGAWRGADLAVQALTGMIHPCGPEDGPPLPLGDLQAAMIGGVAAATAGLAALYAGRTHRLCEVSILESCLVLSDLQINDAQSLDRPCPRNGVNRFHPTCPVSIHRCKTGWLGVTCITAAQWAGLCEMLERPDLATDPRMATIHTRSEHSDEIEAAIDAVLPGRSAEDWAALGRELKVPCVVVPDAGGLLSHPVFATRGTFARIDGREDATGPASPLRVEAPGGPGTGTPPQGAADPLAPLSGLRIADFSMGWAGPLATRILADLGAEVIKIEAGRYPDWWRGTLWDADSIAAAQYETSRRFSAVNRNKASVSFDLTTEEGKALARALVAASDAVVENHAAGVMPRLGMGWEQLSAGREDLVMLSMSAFGSGNLWSDTRAYGSTLEQGSGLPSFRGAPDGPPTMGHIAYGDPVGGIHGAACLLAALIHRKRTGLGQWMNVSQCECLLPFTAPAVLSRSVTGREPPRPGMRHAAMAPHGIYPAAGEDAWIAIAAPDDAAWRALAKAIGRPDLAEAHPDFAARRRATAEIDAAIAAASAGREAEAMAVALQAAGVVAAPVLKPEQVIEDPHLDACGTYVDVLRAHVAPQRQFALSWTVDGARTRLRGPAPLLGADTQDVLTRVLGRDPGDYDALTASGVISLRPTALRSAAPARTPEPAAGG</sequence>
<accession>A0A1H3DHB3</accession>
<dbReference type="RefSeq" id="WP_092684059.1">
    <property type="nucleotide sequence ID" value="NZ_FNMZ01000008.1"/>
</dbReference>
<evidence type="ECO:0000256" key="2">
    <source>
        <dbReference type="SAM" id="MobiDB-lite"/>
    </source>
</evidence>
<keyword evidence="4" id="KW-1185">Reference proteome</keyword>
<organism evidence="3 4">
    <name type="scientific">Albimonas donghaensis</name>
    <dbReference type="NCBI Taxonomy" id="356660"/>
    <lineage>
        <taxon>Bacteria</taxon>
        <taxon>Pseudomonadati</taxon>
        <taxon>Pseudomonadota</taxon>
        <taxon>Alphaproteobacteria</taxon>
        <taxon>Rhodobacterales</taxon>
        <taxon>Paracoccaceae</taxon>
        <taxon>Albimonas</taxon>
    </lineage>
</organism>
<dbReference type="OrthoDB" id="9806585at2"/>
<name>A0A1H3DHB3_9RHOB</name>
<keyword evidence="1 3" id="KW-0808">Transferase</keyword>
<dbReference type="GO" id="GO:0016740">
    <property type="term" value="F:transferase activity"/>
    <property type="evidence" value="ECO:0007669"/>
    <property type="project" value="UniProtKB-KW"/>
</dbReference>
<dbReference type="Pfam" id="PF02515">
    <property type="entry name" value="CoA_transf_3"/>
    <property type="match status" value="3"/>
</dbReference>
<dbReference type="EMBL" id="FNMZ01000008">
    <property type="protein sequence ID" value="SDX65796.1"/>
    <property type="molecule type" value="Genomic_DNA"/>
</dbReference>
<dbReference type="InterPro" id="IPR023606">
    <property type="entry name" value="CoA-Trfase_III_dom_1_sf"/>
</dbReference>
<dbReference type="SUPFAM" id="SSF89796">
    <property type="entry name" value="CoA-transferase family III (CaiB/BaiF)"/>
    <property type="match status" value="2"/>
</dbReference>
<dbReference type="PANTHER" id="PTHR48228:SF6">
    <property type="entry name" value="L-CARNITINE COA-TRANSFERASE"/>
    <property type="match status" value="1"/>
</dbReference>
<evidence type="ECO:0000313" key="3">
    <source>
        <dbReference type="EMBL" id="SDX65796.1"/>
    </source>
</evidence>
<dbReference type="InterPro" id="IPR003673">
    <property type="entry name" value="CoA-Trfase_fam_III"/>
</dbReference>
<dbReference type="Gene3D" id="3.40.50.10540">
    <property type="entry name" value="Crotonobetainyl-coa:carnitine coa-transferase, domain 1"/>
    <property type="match status" value="2"/>
</dbReference>
<dbReference type="PANTHER" id="PTHR48228">
    <property type="entry name" value="SUCCINYL-COA--D-CITRAMALATE COA-TRANSFERASE"/>
    <property type="match status" value="1"/>
</dbReference>
<evidence type="ECO:0000256" key="1">
    <source>
        <dbReference type="ARBA" id="ARBA00022679"/>
    </source>
</evidence>
<dbReference type="InterPro" id="IPR044855">
    <property type="entry name" value="CoA-Trfase_III_dom3_sf"/>
</dbReference>
<dbReference type="InterPro" id="IPR050509">
    <property type="entry name" value="CoA-transferase_III"/>
</dbReference>
<dbReference type="Gene3D" id="3.30.1540.10">
    <property type="entry name" value="formyl-coa transferase, domain 3"/>
    <property type="match status" value="2"/>
</dbReference>
<dbReference type="Proteomes" id="UP000199118">
    <property type="component" value="Unassembled WGS sequence"/>
</dbReference>
<evidence type="ECO:0000313" key="4">
    <source>
        <dbReference type="Proteomes" id="UP000199118"/>
    </source>
</evidence>
<gene>
    <name evidence="3" type="ORF">SAMN05444336_10816</name>
</gene>
<proteinExistence type="predicted"/>